<keyword evidence="4" id="KW-1185">Reference proteome</keyword>
<sequence length="235" mass="25211">MSETSVSILFGNCDSFCWQARQFSAALLGPRRSLCSCGHPSAKTVLCENGLPIEVQGQVIDVSQVPGATQRAFTAHYLSHVSWCFFGFFYLPCAIALTLILCKVPICGAWHSYSLQQCQTPRLGIIAGSGCAAAILVLAAFKAFQQLFLMRPARHIRALYLAHLGLDIDDEWGDVEASSSIPIATSIADARSATGPSDDIEQPLLQAESRPSAPDQEQEAVGVPLQQLSRSAGEG</sequence>
<feature type="region of interest" description="Disordered" evidence="1">
    <location>
        <begin position="188"/>
        <end position="235"/>
    </location>
</feature>
<keyword evidence="2" id="KW-1133">Transmembrane helix</keyword>
<feature type="transmembrane region" description="Helical" evidence="2">
    <location>
        <begin position="123"/>
        <end position="144"/>
    </location>
</feature>
<dbReference type="Proteomes" id="UP001465755">
    <property type="component" value="Unassembled WGS sequence"/>
</dbReference>
<keyword evidence="2" id="KW-0812">Transmembrane</keyword>
<proteinExistence type="predicted"/>
<feature type="transmembrane region" description="Helical" evidence="2">
    <location>
        <begin position="80"/>
        <end position="102"/>
    </location>
</feature>
<keyword evidence="2" id="KW-0472">Membrane</keyword>
<comment type="caution">
    <text evidence="3">The sequence shown here is derived from an EMBL/GenBank/DDBJ whole genome shotgun (WGS) entry which is preliminary data.</text>
</comment>
<evidence type="ECO:0000256" key="1">
    <source>
        <dbReference type="SAM" id="MobiDB-lite"/>
    </source>
</evidence>
<name>A0AAW1NTQ0_9CHLO</name>
<dbReference type="EMBL" id="JALJOQ010000112">
    <property type="protein sequence ID" value="KAK9796978.1"/>
    <property type="molecule type" value="Genomic_DNA"/>
</dbReference>
<accession>A0AAW1NTQ0</accession>
<organism evidence="3 4">
    <name type="scientific">Symbiochloris irregularis</name>
    <dbReference type="NCBI Taxonomy" id="706552"/>
    <lineage>
        <taxon>Eukaryota</taxon>
        <taxon>Viridiplantae</taxon>
        <taxon>Chlorophyta</taxon>
        <taxon>core chlorophytes</taxon>
        <taxon>Trebouxiophyceae</taxon>
        <taxon>Trebouxiales</taxon>
        <taxon>Trebouxiaceae</taxon>
        <taxon>Symbiochloris</taxon>
    </lineage>
</organism>
<gene>
    <name evidence="3" type="ORF">WJX73_005503</name>
</gene>
<protein>
    <submittedName>
        <fullName evidence="3">Uncharacterized protein</fullName>
    </submittedName>
</protein>
<evidence type="ECO:0000256" key="2">
    <source>
        <dbReference type="SAM" id="Phobius"/>
    </source>
</evidence>
<evidence type="ECO:0000313" key="4">
    <source>
        <dbReference type="Proteomes" id="UP001465755"/>
    </source>
</evidence>
<reference evidence="3 4" key="1">
    <citation type="journal article" date="2024" name="Nat. Commun.">
        <title>Phylogenomics reveals the evolutionary origins of lichenization in chlorophyte algae.</title>
        <authorList>
            <person name="Puginier C."/>
            <person name="Libourel C."/>
            <person name="Otte J."/>
            <person name="Skaloud P."/>
            <person name="Haon M."/>
            <person name="Grisel S."/>
            <person name="Petersen M."/>
            <person name="Berrin J.G."/>
            <person name="Delaux P.M."/>
            <person name="Dal Grande F."/>
            <person name="Keller J."/>
        </authorList>
    </citation>
    <scope>NUCLEOTIDE SEQUENCE [LARGE SCALE GENOMIC DNA]</scope>
    <source>
        <strain evidence="3 4">SAG 2036</strain>
    </source>
</reference>
<evidence type="ECO:0000313" key="3">
    <source>
        <dbReference type="EMBL" id="KAK9796978.1"/>
    </source>
</evidence>
<dbReference type="AlphaFoldDB" id="A0AAW1NTQ0"/>
<feature type="compositionally biased region" description="Polar residues" evidence="1">
    <location>
        <begin position="226"/>
        <end position="235"/>
    </location>
</feature>